<evidence type="ECO:0000256" key="5">
    <source>
        <dbReference type="ARBA" id="ARBA00022777"/>
    </source>
</evidence>
<evidence type="ECO:0000256" key="2">
    <source>
        <dbReference type="ARBA" id="ARBA00012438"/>
    </source>
</evidence>
<sequence length="1174" mass="130875">MRKTGPVDMPEWLTIVAKMIDAERYSDLTAAAIDVLTSMLPGYQVDIKWSFQSEFQDESDALVHRLGQGETFARLVIRPADLTDADLVILQSVEQLIIAGYERIRQRIERQGWRRRLQLEVDALRDTPQPDLICQQMAQLLSDLVGLPLTIGLATPIQQSVWLQQIVHYAVQPNHYASFEQRCWTVETDLSSMVIKLSMPLSSAAYLEDCARYNVRPHAAWQASPPTFWSGAPVRFGGKTFGVIYGYTFASEPLNETQQQMIAEALELAARLLRMPLLQREADLANQQCNIWQNLVATSVQLLDTDQALQTMLALSCQLLAVDGGGLFIFDEQHNELVFRYAVGPQAYRLVGMRLPMTHGIIGQSFVLGKPVIVNDASDDVRRSRVIDRVIGLKCHNLITVPFTSPSGVRFCLQYINRQDEVPFTDTDIDETHAVAALMSLVIDRTRQITQIETGIVQQAQDLDRDNTDLRSLLALNHRLLAEQLPNQLFQLIIDAITKRMRFQSAALFVSQREHALHSMLACVATTGTLSGEFPAGLRLAIGRLDALVNEWAFGDTCFLLNRRSASFAALFDLPQPVDERLIDFGAIQWQPDDLLVVLLRAPDHRVQGVLLLDQPQSGQRPAIADLQALTLYAGIAGSAIDIALLRYRQQRSLERLTALNGLGMVINSQSLPQPQVLGMTARGMLEMVEGNWAQIMLFDAEHDELHIDQTIGVSPLGKDVMLTLARRALLHRRPVFRSATTVAIPLRSTQQLIGVIVIGGEHALEAADIEMLMLYASQTAIAIESMRLLGAVRRGRDNLARVMAAVEDGLVLFGVDRTVVVANEAFHRLARTGTWSPPLSRIDGLKFDDVLKHWARQRALEPATVAELQRSLTHVGAQHELRGNDGVFAWKIIQAGDLIAGRTSAFLLTIRDVTEAKKVEQLREDLIRMVIHDLKNPLAAIKLAFERLENELGDLFTERQQQAMMIGQNNTNRLINLVRAMLDIGRLESGQMPIYKGPLPIADLIEHTVDRLLFQAQEKQVQIVHNLDPNVRLLFADGDIISRVLQNLLDNALKFSEPESQISIEVHVKPAQGQTQIVAVSDELTILVPGDRVAHIIVRDQGPGIPPEDQDIIFKRFSQGGRKRSEGSGLGLAFCKLAVEAHQGTIWVESMPGRGSAFHFTLPLAEIYDPEQV</sequence>
<evidence type="ECO:0000256" key="3">
    <source>
        <dbReference type="ARBA" id="ARBA00022553"/>
    </source>
</evidence>
<keyword evidence="4 8" id="KW-0808">Transferase</keyword>
<dbReference type="KEGG" id="cau:Caur_2824"/>
<dbReference type="PANTHER" id="PTHR43047:SF72">
    <property type="entry name" value="OSMOSENSING HISTIDINE PROTEIN KINASE SLN1"/>
    <property type="match status" value="1"/>
</dbReference>
<keyword evidence="5 8" id="KW-0418">Kinase</keyword>
<dbReference type="SUPFAM" id="SSF55874">
    <property type="entry name" value="ATPase domain of HSP90 chaperone/DNA topoisomerase II/histidine kinase"/>
    <property type="match status" value="1"/>
</dbReference>
<dbReference type="SUPFAM" id="SSF47384">
    <property type="entry name" value="Homodimeric domain of signal transducing histidine kinase"/>
    <property type="match status" value="1"/>
</dbReference>
<gene>
    <name evidence="8" type="ordered locus">Caur_2824</name>
</gene>
<evidence type="ECO:0000256" key="4">
    <source>
        <dbReference type="ARBA" id="ARBA00022679"/>
    </source>
</evidence>
<evidence type="ECO:0000256" key="1">
    <source>
        <dbReference type="ARBA" id="ARBA00000085"/>
    </source>
</evidence>
<dbReference type="Pfam" id="PF02518">
    <property type="entry name" value="HATPase_c"/>
    <property type="match status" value="1"/>
</dbReference>
<dbReference type="InterPro" id="IPR004358">
    <property type="entry name" value="Sig_transdc_His_kin-like_C"/>
</dbReference>
<dbReference type="Pfam" id="PF00512">
    <property type="entry name" value="HisKA"/>
    <property type="match status" value="1"/>
</dbReference>
<dbReference type="SUPFAM" id="SSF55781">
    <property type="entry name" value="GAF domain-like"/>
    <property type="match status" value="3"/>
</dbReference>
<dbReference type="InterPro" id="IPR005467">
    <property type="entry name" value="His_kinase_dom"/>
</dbReference>
<dbReference type="CDD" id="cd00082">
    <property type="entry name" value="HisKA"/>
    <property type="match status" value="1"/>
</dbReference>
<dbReference type="InterPro" id="IPR036097">
    <property type="entry name" value="HisK_dim/P_sf"/>
</dbReference>
<dbReference type="SMART" id="SM00065">
    <property type="entry name" value="GAF"/>
    <property type="match status" value="3"/>
</dbReference>
<keyword evidence="6" id="KW-0902">Two-component regulatory system</keyword>
<dbReference type="GO" id="GO:0009927">
    <property type="term" value="F:histidine phosphotransfer kinase activity"/>
    <property type="evidence" value="ECO:0000318"/>
    <property type="project" value="GO_Central"/>
</dbReference>
<evidence type="ECO:0000313" key="8">
    <source>
        <dbReference type="EMBL" id="ABY36025.1"/>
    </source>
</evidence>
<evidence type="ECO:0000256" key="6">
    <source>
        <dbReference type="ARBA" id="ARBA00023012"/>
    </source>
</evidence>
<dbReference type="GO" id="GO:0005886">
    <property type="term" value="C:plasma membrane"/>
    <property type="evidence" value="ECO:0000318"/>
    <property type="project" value="GO_Central"/>
</dbReference>
<keyword evidence="3" id="KW-0597">Phosphoprotein</keyword>
<evidence type="ECO:0000259" key="7">
    <source>
        <dbReference type="PROSITE" id="PS50109"/>
    </source>
</evidence>
<dbReference type="Gene3D" id="3.30.450.40">
    <property type="match status" value="3"/>
</dbReference>
<protein>
    <recommendedName>
        <fullName evidence="2">histidine kinase</fullName>
        <ecNumber evidence="2">2.7.13.3</ecNumber>
    </recommendedName>
</protein>
<comment type="catalytic activity">
    <reaction evidence="1">
        <text>ATP + protein L-histidine = ADP + protein N-phospho-L-histidine.</text>
        <dbReference type="EC" id="2.7.13.3"/>
    </reaction>
</comment>
<dbReference type="GO" id="GO:0000160">
    <property type="term" value="P:phosphorelay signal transduction system"/>
    <property type="evidence" value="ECO:0000318"/>
    <property type="project" value="GO_Central"/>
</dbReference>
<dbReference type="InParanoid" id="A9WKE7"/>
<dbReference type="Gene3D" id="1.10.287.130">
    <property type="match status" value="1"/>
</dbReference>
<dbReference type="FunFam" id="1.10.287.130:FF:000180">
    <property type="entry name" value="Two-component hybrid sensor and regulator"/>
    <property type="match status" value="1"/>
</dbReference>
<dbReference type="PRINTS" id="PR00344">
    <property type="entry name" value="BCTRLSENSOR"/>
</dbReference>
<dbReference type="EC" id="2.7.13.3" evidence="2"/>
<accession>A9WKE7</accession>
<dbReference type="GO" id="GO:0000155">
    <property type="term" value="F:phosphorelay sensor kinase activity"/>
    <property type="evidence" value="ECO:0000318"/>
    <property type="project" value="GO_Central"/>
</dbReference>
<dbReference type="PANTHER" id="PTHR43047">
    <property type="entry name" value="TWO-COMPONENT HISTIDINE PROTEIN KINASE"/>
    <property type="match status" value="1"/>
</dbReference>
<dbReference type="SMART" id="SM00387">
    <property type="entry name" value="HATPase_c"/>
    <property type="match status" value="1"/>
</dbReference>
<dbReference type="Pfam" id="PF13185">
    <property type="entry name" value="GAF_2"/>
    <property type="match status" value="1"/>
</dbReference>
<organism evidence="8 9">
    <name type="scientific">Chloroflexus aurantiacus (strain ATCC 29366 / DSM 635 / J-10-fl)</name>
    <dbReference type="NCBI Taxonomy" id="324602"/>
    <lineage>
        <taxon>Bacteria</taxon>
        <taxon>Bacillati</taxon>
        <taxon>Chloroflexota</taxon>
        <taxon>Chloroflexia</taxon>
        <taxon>Chloroflexales</taxon>
        <taxon>Chloroflexineae</taxon>
        <taxon>Chloroflexaceae</taxon>
        <taxon>Chloroflexus</taxon>
    </lineage>
</organism>
<dbReference type="FunFam" id="3.30.565.10:FF:000006">
    <property type="entry name" value="Sensor histidine kinase WalK"/>
    <property type="match status" value="1"/>
</dbReference>
<evidence type="ECO:0000313" key="9">
    <source>
        <dbReference type="Proteomes" id="UP000002008"/>
    </source>
</evidence>
<dbReference type="PROSITE" id="PS50109">
    <property type="entry name" value="HIS_KIN"/>
    <property type="match status" value="1"/>
</dbReference>
<dbReference type="InterPro" id="IPR029016">
    <property type="entry name" value="GAF-like_dom_sf"/>
</dbReference>
<reference evidence="9" key="1">
    <citation type="journal article" date="2011" name="BMC Genomics">
        <title>Complete genome sequence of the filamentous anoxygenic phototrophic bacterium Chloroflexus aurantiacus.</title>
        <authorList>
            <person name="Tang K.H."/>
            <person name="Barry K."/>
            <person name="Chertkov O."/>
            <person name="Dalin E."/>
            <person name="Han C.S."/>
            <person name="Hauser L.J."/>
            <person name="Honchak B.M."/>
            <person name="Karbach L.E."/>
            <person name="Land M.L."/>
            <person name="Lapidus A."/>
            <person name="Larimer F.W."/>
            <person name="Mikhailova N."/>
            <person name="Pitluck S."/>
            <person name="Pierson B.K."/>
            <person name="Blankenship R.E."/>
        </authorList>
    </citation>
    <scope>NUCLEOTIDE SEQUENCE [LARGE SCALE GENOMIC DNA]</scope>
    <source>
        <strain evidence="9">ATCC 29366 / DSM 635 / J-10-fl</strain>
    </source>
</reference>
<proteinExistence type="predicted"/>
<feature type="domain" description="Histidine kinase" evidence="7">
    <location>
        <begin position="930"/>
        <end position="1167"/>
    </location>
</feature>
<dbReference type="InterPro" id="IPR036890">
    <property type="entry name" value="HATPase_C_sf"/>
</dbReference>
<keyword evidence="9" id="KW-1185">Reference proteome</keyword>
<name>A9WKE7_CHLAA</name>
<dbReference type="Gene3D" id="3.30.565.10">
    <property type="entry name" value="Histidine kinase-like ATPase, C-terminal domain"/>
    <property type="match status" value="1"/>
</dbReference>
<dbReference type="SMART" id="SM00388">
    <property type="entry name" value="HisKA"/>
    <property type="match status" value="1"/>
</dbReference>
<dbReference type="EnsemblBacteria" id="ABY36025">
    <property type="protein sequence ID" value="ABY36025"/>
    <property type="gene ID" value="Caur_2824"/>
</dbReference>
<dbReference type="EMBL" id="CP000909">
    <property type="protein sequence ID" value="ABY36025.1"/>
    <property type="molecule type" value="Genomic_DNA"/>
</dbReference>
<dbReference type="Proteomes" id="UP000002008">
    <property type="component" value="Chromosome"/>
</dbReference>
<dbReference type="AlphaFoldDB" id="A9WKE7"/>
<dbReference type="eggNOG" id="COG2205">
    <property type="taxonomic scope" value="Bacteria"/>
</dbReference>
<dbReference type="InterPro" id="IPR003018">
    <property type="entry name" value="GAF"/>
</dbReference>
<dbReference type="InterPro" id="IPR003661">
    <property type="entry name" value="HisK_dim/P_dom"/>
</dbReference>
<dbReference type="RefSeq" id="WP_012258678.1">
    <property type="nucleotide sequence ID" value="NC_010175.1"/>
</dbReference>
<dbReference type="HOGENOM" id="CLU_269699_0_0_0"/>
<dbReference type="InterPro" id="IPR003594">
    <property type="entry name" value="HATPase_dom"/>
</dbReference>
<dbReference type="Gene3D" id="3.30.450.20">
    <property type="entry name" value="PAS domain"/>
    <property type="match status" value="1"/>
</dbReference>
<dbReference type="STRING" id="324602.Caur_2824"/>
<dbReference type="PATRIC" id="fig|324602.8.peg.3180"/>
<dbReference type="eggNOG" id="COG2203">
    <property type="taxonomic scope" value="Bacteria"/>
</dbReference>